<evidence type="ECO:0000256" key="3">
    <source>
        <dbReference type="ARBA" id="ARBA00006678"/>
    </source>
</evidence>
<dbReference type="GO" id="GO:0000176">
    <property type="term" value="C:nuclear exosome (RNase complex)"/>
    <property type="evidence" value="ECO:0007669"/>
    <property type="project" value="TreeGrafter"/>
</dbReference>
<dbReference type="GO" id="GO:0034473">
    <property type="term" value="P:U1 snRNA 3'-end processing"/>
    <property type="evidence" value="ECO:0007669"/>
    <property type="project" value="TreeGrafter"/>
</dbReference>
<gene>
    <name evidence="6" type="ORF">ADEAN_000262100</name>
</gene>
<name>S9VDK3_9TRYP</name>
<keyword evidence="7" id="KW-1185">Reference proteome</keyword>
<evidence type="ECO:0000256" key="5">
    <source>
        <dbReference type="SAM" id="MobiDB-lite"/>
    </source>
</evidence>
<evidence type="ECO:0000256" key="1">
    <source>
        <dbReference type="ARBA" id="ARBA00004123"/>
    </source>
</evidence>
<dbReference type="AlphaFoldDB" id="S9VDK3"/>
<dbReference type="PANTHER" id="PTHR11097">
    <property type="entry name" value="EXOSOME COMPLEX EXONUCLEASE RIBOSOMAL RNA PROCESSING PROTEIN"/>
    <property type="match status" value="1"/>
</dbReference>
<comment type="similarity">
    <text evidence="3">Belongs to the RNase PH family.</text>
</comment>
<dbReference type="GO" id="GO:0034475">
    <property type="term" value="P:U4 snRNA 3'-end processing"/>
    <property type="evidence" value="ECO:0007669"/>
    <property type="project" value="TreeGrafter"/>
</dbReference>
<keyword evidence="4" id="KW-0963">Cytoplasm</keyword>
<evidence type="ECO:0000313" key="7">
    <source>
        <dbReference type="Proteomes" id="UP000515908"/>
    </source>
</evidence>
<organism evidence="6 7">
    <name type="scientific">Angomonas deanei</name>
    <dbReference type="NCBI Taxonomy" id="59799"/>
    <lineage>
        <taxon>Eukaryota</taxon>
        <taxon>Discoba</taxon>
        <taxon>Euglenozoa</taxon>
        <taxon>Kinetoplastea</taxon>
        <taxon>Metakinetoplastina</taxon>
        <taxon>Trypanosomatida</taxon>
        <taxon>Trypanosomatidae</taxon>
        <taxon>Strigomonadinae</taxon>
        <taxon>Angomonas</taxon>
    </lineage>
</organism>
<dbReference type="VEuPathDB" id="TriTrypDB:ADEAN_000262100"/>
<feature type="compositionally biased region" description="Basic and acidic residues" evidence="5">
    <location>
        <begin position="123"/>
        <end position="136"/>
    </location>
</feature>
<dbReference type="GO" id="GO:0000177">
    <property type="term" value="C:cytoplasmic exosome (RNase complex)"/>
    <property type="evidence" value="ECO:0007669"/>
    <property type="project" value="TreeGrafter"/>
</dbReference>
<evidence type="ECO:0000313" key="6">
    <source>
        <dbReference type="EMBL" id="CAD2215166.1"/>
    </source>
</evidence>
<evidence type="ECO:0000256" key="4">
    <source>
        <dbReference type="ARBA" id="ARBA00022490"/>
    </source>
</evidence>
<dbReference type="InterPro" id="IPR050590">
    <property type="entry name" value="Exosome_comp_Rrp42_subfam"/>
</dbReference>
<dbReference type="GO" id="GO:0035925">
    <property type="term" value="F:mRNA 3'-UTR AU-rich region binding"/>
    <property type="evidence" value="ECO:0007669"/>
    <property type="project" value="TreeGrafter"/>
</dbReference>
<accession>S9VDK3</accession>
<evidence type="ECO:0000256" key="2">
    <source>
        <dbReference type="ARBA" id="ARBA00004496"/>
    </source>
</evidence>
<sequence length="343" mass="36801">MFSALISNTEVRNIHEGVAADVREDGRSRLQRRPVQLRSIPRDRSYNGSRVEVSIGQTTVVASSSPSVEEGEGGRLRIAVDMTPSVVDFYGDSLGGRNRRYRAAYTAFIACAVQRTFGAESVEVRDSDGVAEAERPEDGEEEGEGFPSTATGSSGGRCGFPVKDLTIGKGYAFTIDVDVHILQATSGNALGAISLAVRAALQTTQLPAVTLHEGAAGVAVEVDVERPFSSGVDWSRLPVLCVLHLSPTRHYLVDPNVTEELALPQLALLAVNLQGQVCYSVLRRHPCRHGDYDRVEGEGRAGGVPPPTTEVTCEEWLQLVSDAVHIGHSTIADLESRLAEVQA</sequence>
<comment type="subcellular location">
    <subcellularLocation>
        <location evidence="2">Cytoplasm</location>
    </subcellularLocation>
    <subcellularLocation>
        <location evidence="1">Nucleus</location>
    </subcellularLocation>
</comment>
<dbReference type="InterPro" id="IPR020568">
    <property type="entry name" value="Ribosomal_Su5_D2-typ_SF"/>
</dbReference>
<dbReference type="PANTHER" id="PTHR11097:SF33">
    <property type="entry name" value="RNASEPH-LIKE PROTEIN EXOSOME-ASSOCIATED PROTEIN 1 RRP42 HOMOLOGUE"/>
    <property type="match status" value="1"/>
</dbReference>
<dbReference type="InterPro" id="IPR027408">
    <property type="entry name" value="PNPase/RNase_PH_dom_sf"/>
</dbReference>
<dbReference type="SUPFAM" id="SSF54211">
    <property type="entry name" value="Ribosomal protein S5 domain 2-like"/>
    <property type="match status" value="1"/>
</dbReference>
<dbReference type="GO" id="GO:0071038">
    <property type="term" value="P:TRAMP-dependent tRNA surveillance pathway"/>
    <property type="evidence" value="ECO:0007669"/>
    <property type="project" value="TreeGrafter"/>
</dbReference>
<dbReference type="GO" id="GO:0000467">
    <property type="term" value="P:exonucleolytic trimming to generate mature 3'-end of 5.8S rRNA from tricistronic rRNA transcript (SSU-rRNA, 5.8S rRNA, LSU-rRNA)"/>
    <property type="evidence" value="ECO:0007669"/>
    <property type="project" value="TreeGrafter"/>
</dbReference>
<dbReference type="GO" id="GO:0071035">
    <property type="term" value="P:nuclear polyadenylation-dependent rRNA catabolic process"/>
    <property type="evidence" value="ECO:0007669"/>
    <property type="project" value="TreeGrafter"/>
</dbReference>
<dbReference type="OrthoDB" id="272245at2759"/>
<dbReference type="GO" id="GO:0016075">
    <property type="term" value="P:rRNA catabolic process"/>
    <property type="evidence" value="ECO:0007669"/>
    <property type="project" value="TreeGrafter"/>
</dbReference>
<proteinExistence type="inferred from homology"/>
<dbReference type="EMBL" id="LR877148">
    <property type="protein sequence ID" value="CAD2215166.1"/>
    <property type="molecule type" value="Genomic_DNA"/>
</dbReference>
<feature type="region of interest" description="Disordered" evidence="5">
    <location>
        <begin position="123"/>
        <end position="155"/>
    </location>
</feature>
<reference evidence="6 7" key="1">
    <citation type="submission" date="2020-08" db="EMBL/GenBank/DDBJ databases">
        <authorList>
            <person name="Newling K."/>
            <person name="Davey J."/>
            <person name="Forrester S."/>
        </authorList>
    </citation>
    <scope>NUCLEOTIDE SEQUENCE [LARGE SCALE GENOMIC DNA]</scope>
    <source>
        <strain evidence="7">Crithidia deanei Carvalho (ATCC PRA-265)</strain>
    </source>
</reference>
<dbReference type="GO" id="GO:0034476">
    <property type="term" value="P:U5 snRNA 3'-end processing"/>
    <property type="evidence" value="ECO:0007669"/>
    <property type="project" value="TreeGrafter"/>
</dbReference>
<dbReference type="GO" id="GO:0071028">
    <property type="term" value="P:nuclear mRNA surveillance"/>
    <property type="evidence" value="ECO:0007669"/>
    <property type="project" value="TreeGrafter"/>
</dbReference>
<dbReference type="Gene3D" id="3.30.230.70">
    <property type="entry name" value="GHMP Kinase, N-terminal domain"/>
    <property type="match status" value="1"/>
</dbReference>
<dbReference type="Proteomes" id="UP000515908">
    <property type="component" value="Chromosome 04"/>
</dbReference>
<protein>
    <submittedName>
        <fullName evidence="6">3' exoribonuclease family, domain 1, putative</fullName>
    </submittedName>
</protein>